<evidence type="ECO:0000313" key="4">
    <source>
        <dbReference type="Proteomes" id="UP001302126"/>
    </source>
</evidence>
<evidence type="ECO:0000256" key="2">
    <source>
        <dbReference type="SAM" id="Phobius"/>
    </source>
</evidence>
<gene>
    <name evidence="3" type="ORF">QBC35DRAFT_510089</name>
</gene>
<dbReference type="AlphaFoldDB" id="A0AAN6WJ54"/>
<keyword evidence="2" id="KW-0472">Membrane</keyword>
<keyword evidence="2" id="KW-0812">Transmembrane</keyword>
<proteinExistence type="predicted"/>
<sequence length="252" mass="27743">MSPRRIFAPESRLLDLPVRADPAFNLSLRTQLGLISIAQIFDSITNLLIEDHAARETVEEMGGPLPDPASSPRKPAAQAKEMRASVRRALLTAYPPLSLGATIGNVLKHIADDKMYQYWVRCCGSGSGPGAEVARTMASLREEALDLYLDGLEELEESESRVLLDASNAIRLKLRAVESPMTSRDIKHGEIPSRRIRKREPAKTETRAFVVNTITSVVTSVALIPVGLAWWRAETDPALSRTWISGSSSRTR</sequence>
<protein>
    <submittedName>
        <fullName evidence="3">Uncharacterized protein</fullName>
    </submittedName>
</protein>
<evidence type="ECO:0000313" key="3">
    <source>
        <dbReference type="EMBL" id="KAK4182375.1"/>
    </source>
</evidence>
<name>A0AAN6WJ54_9PEZI</name>
<feature type="transmembrane region" description="Helical" evidence="2">
    <location>
        <begin position="208"/>
        <end position="231"/>
    </location>
</feature>
<organism evidence="3 4">
    <name type="scientific">Podospora australis</name>
    <dbReference type="NCBI Taxonomy" id="1536484"/>
    <lineage>
        <taxon>Eukaryota</taxon>
        <taxon>Fungi</taxon>
        <taxon>Dikarya</taxon>
        <taxon>Ascomycota</taxon>
        <taxon>Pezizomycotina</taxon>
        <taxon>Sordariomycetes</taxon>
        <taxon>Sordariomycetidae</taxon>
        <taxon>Sordariales</taxon>
        <taxon>Podosporaceae</taxon>
        <taxon>Podospora</taxon>
    </lineage>
</organism>
<dbReference type="EMBL" id="MU864670">
    <property type="protein sequence ID" value="KAK4182375.1"/>
    <property type="molecule type" value="Genomic_DNA"/>
</dbReference>
<dbReference type="Proteomes" id="UP001302126">
    <property type="component" value="Unassembled WGS sequence"/>
</dbReference>
<feature type="region of interest" description="Disordered" evidence="1">
    <location>
        <begin position="59"/>
        <end position="79"/>
    </location>
</feature>
<keyword evidence="2" id="KW-1133">Transmembrane helix</keyword>
<comment type="caution">
    <text evidence="3">The sequence shown here is derived from an EMBL/GenBank/DDBJ whole genome shotgun (WGS) entry which is preliminary data.</text>
</comment>
<reference evidence="3" key="2">
    <citation type="submission" date="2023-05" db="EMBL/GenBank/DDBJ databases">
        <authorList>
            <consortium name="Lawrence Berkeley National Laboratory"/>
            <person name="Steindorff A."/>
            <person name="Hensen N."/>
            <person name="Bonometti L."/>
            <person name="Westerberg I."/>
            <person name="Brannstrom I.O."/>
            <person name="Guillou S."/>
            <person name="Cros-Aarteil S."/>
            <person name="Calhoun S."/>
            <person name="Haridas S."/>
            <person name="Kuo A."/>
            <person name="Mondo S."/>
            <person name="Pangilinan J."/>
            <person name="Riley R."/>
            <person name="Labutti K."/>
            <person name="Andreopoulos B."/>
            <person name="Lipzen A."/>
            <person name="Chen C."/>
            <person name="Yanf M."/>
            <person name="Daum C."/>
            <person name="Ng V."/>
            <person name="Clum A."/>
            <person name="Ohm R."/>
            <person name="Martin F."/>
            <person name="Silar P."/>
            <person name="Natvig D."/>
            <person name="Lalanne C."/>
            <person name="Gautier V."/>
            <person name="Ament-Velasquez S.L."/>
            <person name="Kruys A."/>
            <person name="Hutchinson M.I."/>
            <person name="Powell A.J."/>
            <person name="Barry K."/>
            <person name="Miller A.N."/>
            <person name="Grigoriev I.V."/>
            <person name="Debuchy R."/>
            <person name="Gladieux P."/>
            <person name="Thoren M.H."/>
            <person name="Johannesson H."/>
        </authorList>
    </citation>
    <scope>NUCLEOTIDE SEQUENCE</scope>
    <source>
        <strain evidence="3">PSN309</strain>
    </source>
</reference>
<keyword evidence="4" id="KW-1185">Reference proteome</keyword>
<reference evidence="3" key="1">
    <citation type="journal article" date="2023" name="Mol. Phylogenet. Evol.">
        <title>Genome-scale phylogeny and comparative genomics of the fungal order Sordariales.</title>
        <authorList>
            <person name="Hensen N."/>
            <person name="Bonometti L."/>
            <person name="Westerberg I."/>
            <person name="Brannstrom I.O."/>
            <person name="Guillou S."/>
            <person name="Cros-Aarteil S."/>
            <person name="Calhoun S."/>
            <person name="Haridas S."/>
            <person name="Kuo A."/>
            <person name="Mondo S."/>
            <person name="Pangilinan J."/>
            <person name="Riley R."/>
            <person name="LaButti K."/>
            <person name="Andreopoulos B."/>
            <person name="Lipzen A."/>
            <person name="Chen C."/>
            <person name="Yan M."/>
            <person name="Daum C."/>
            <person name="Ng V."/>
            <person name="Clum A."/>
            <person name="Steindorff A."/>
            <person name="Ohm R.A."/>
            <person name="Martin F."/>
            <person name="Silar P."/>
            <person name="Natvig D.O."/>
            <person name="Lalanne C."/>
            <person name="Gautier V."/>
            <person name="Ament-Velasquez S.L."/>
            <person name="Kruys A."/>
            <person name="Hutchinson M.I."/>
            <person name="Powell A.J."/>
            <person name="Barry K."/>
            <person name="Miller A.N."/>
            <person name="Grigoriev I.V."/>
            <person name="Debuchy R."/>
            <person name="Gladieux P."/>
            <person name="Hiltunen Thoren M."/>
            <person name="Johannesson H."/>
        </authorList>
    </citation>
    <scope>NUCLEOTIDE SEQUENCE</scope>
    <source>
        <strain evidence="3">PSN309</strain>
    </source>
</reference>
<accession>A0AAN6WJ54</accession>
<evidence type="ECO:0000256" key="1">
    <source>
        <dbReference type="SAM" id="MobiDB-lite"/>
    </source>
</evidence>